<dbReference type="FunFam" id="1.10.287.690:FF:000002">
    <property type="entry name" value="DNA polymerase zeta"/>
    <property type="match status" value="1"/>
</dbReference>
<dbReference type="AlphaFoldDB" id="A0A7R9QNS4"/>
<dbReference type="InterPro" id="IPR043502">
    <property type="entry name" value="DNA/RNA_pol_sf"/>
</dbReference>
<evidence type="ECO:0000256" key="1">
    <source>
        <dbReference type="ARBA" id="ARBA00001966"/>
    </source>
</evidence>
<dbReference type="PRINTS" id="PR00106">
    <property type="entry name" value="DNAPOLB"/>
</dbReference>
<keyword evidence="13" id="KW-0234">DNA repair</keyword>
<evidence type="ECO:0000313" key="17">
    <source>
        <dbReference type="Proteomes" id="UP000759131"/>
    </source>
</evidence>
<keyword evidence="10" id="KW-0239">DNA-directed DNA polymerase</keyword>
<dbReference type="GO" id="GO:0000166">
    <property type="term" value="F:nucleotide binding"/>
    <property type="evidence" value="ECO:0007669"/>
    <property type="project" value="InterPro"/>
</dbReference>
<dbReference type="InterPro" id="IPR030559">
    <property type="entry name" value="PolZ_Rev3"/>
</dbReference>
<evidence type="ECO:0000259" key="15">
    <source>
        <dbReference type="Pfam" id="PF00136"/>
    </source>
</evidence>
<evidence type="ECO:0000256" key="9">
    <source>
        <dbReference type="ARBA" id="ARBA00022833"/>
    </source>
</evidence>
<evidence type="ECO:0000256" key="12">
    <source>
        <dbReference type="ARBA" id="ARBA00023014"/>
    </source>
</evidence>
<dbReference type="OrthoDB" id="2414538at2759"/>
<evidence type="ECO:0000256" key="2">
    <source>
        <dbReference type="ARBA" id="ARBA00005755"/>
    </source>
</evidence>
<dbReference type="InterPro" id="IPR023211">
    <property type="entry name" value="DNA_pol_palm_dom_sf"/>
</dbReference>
<protein>
    <recommendedName>
        <fullName evidence="4">DNA polymerase zeta catalytic subunit</fullName>
        <ecNumber evidence="3">2.7.7.7</ecNumber>
    </recommendedName>
</protein>
<evidence type="ECO:0000256" key="14">
    <source>
        <dbReference type="ARBA" id="ARBA00049244"/>
    </source>
</evidence>
<accession>A0A7R9QNS4</accession>
<keyword evidence="12" id="KW-0411">Iron-sulfur</keyword>
<sequence length="153" mass="17506">DPVVVLDFQSLYPSMMIAYNYCYSTCLGRVDQLIEQTEFSEFGCIGLEVRKQLLYKYRNDIHISPNGVVFLKDYVRKGILPKMLDEILETRIMVKNAMKMNNKKQNPSKGLNRKLDARQLGLKMIANFTYGYTSANFSGRMPCVDVADSIVAK</sequence>
<comment type="catalytic activity">
    <reaction evidence="14">
        <text>DNA(n) + a 2'-deoxyribonucleoside 5'-triphosphate = DNA(n+1) + diphosphate</text>
        <dbReference type="Rhea" id="RHEA:22508"/>
        <dbReference type="Rhea" id="RHEA-COMP:17339"/>
        <dbReference type="Rhea" id="RHEA-COMP:17340"/>
        <dbReference type="ChEBI" id="CHEBI:33019"/>
        <dbReference type="ChEBI" id="CHEBI:61560"/>
        <dbReference type="ChEBI" id="CHEBI:173112"/>
        <dbReference type="EC" id="2.7.7.7"/>
    </reaction>
</comment>
<dbReference type="GO" id="GO:0016035">
    <property type="term" value="C:zeta DNA polymerase complex"/>
    <property type="evidence" value="ECO:0007669"/>
    <property type="project" value="InterPro"/>
</dbReference>
<keyword evidence="5" id="KW-0808">Transferase</keyword>
<keyword evidence="7" id="KW-0479">Metal-binding</keyword>
<dbReference type="Gene3D" id="1.10.287.690">
    <property type="entry name" value="Helix hairpin bin"/>
    <property type="match status" value="1"/>
</dbReference>
<name>A0A7R9QNS4_9ACAR</name>
<evidence type="ECO:0000256" key="4">
    <source>
        <dbReference type="ARBA" id="ARBA00021589"/>
    </source>
</evidence>
<dbReference type="EMBL" id="CAJPIZ010055501">
    <property type="protein sequence ID" value="CAG2123243.1"/>
    <property type="molecule type" value="Genomic_DNA"/>
</dbReference>
<reference evidence="16" key="1">
    <citation type="submission" date="2020-11" db="EMBL/GenBank/DDBJ databases">
        <authorList>
            <person name="Tran Van P."/>
        </authorList>
    </citation>
    <scope>NUCLEOTIDE SEQUENCE</scope>
</reference>
<keyword evidence="8" id="KW-0227">DNA damage</keyword>
<dbReference type="PANTHER" id="PTHR45812">
    <property type="entry name" value="DNA POLYMERASE ZETA CATALYTIC SUBUNIT"/>
    <property type="match status" value="1"/>
</dbReference>
<dbReference type="PANTHER" id="PTHR45812:SF1">
    <property type="entry name" value="DNA POLYMERASE ZETA CATALYTIC SUBUNIT"/>
    <property type="match status" value="1"/>
</dbReference>
<dbReference type="Pfam" id="PF00136">
    <property type="entry name" value="DNA_pol_B"/>
    <property type="match status" value="1"/>
</dbReference>
<dbReference type="GO" id="GO:0003887">
    <property type="term" value="F:DNA-directed DNA polymerase activity"/>
    <property type="evidence" value="ECO:0007669"/>
    <property type="project" value="UniProtKB-KW"/>
</dbReference>
<dbReference type="GO" id="GO:0000724">
    <property type="term" value="P:double-strand break repair via homologous recombination"/>
    <property type="evidence" value="ECO:0007669"/>
    <property type="project" value="TreeGrafter"/>
</dbReference>
<feature type="non-terminal residue" evidence="16">
    <location>
        <position position="1"/>
    </location>
</feature>
<evidence type="ECO:0000256" key="3">
    <source>
        <dbReference type="ARBA" id="ARBA00012417"/>
    </source>
</evidence>
<dbReference type="InterPro" id="IPR006172">
    <property type="entry name" value="DNA-dir_DNA_pol_B"/>
</dbReference>
<evidence type="ECO:0000256" key="5">
    <source>
        <dbReference type="ARBA" id="ARBA00022679"/>
    </source>
</evidence>
<comment type="similarity">
    <text evidence="2">Belongs to the DNA polymerase type-B family.</text>
</comment>
<feature type="non-terminal residue" evidence="16">
    <location>
        <position position="153"/>
    </location>
</feature>
<evidence type="ECO:0000256" key="6">
    <source>
        <dbReference type="ARBA" id="ARBA00022695"/>
    </source>
</evidence>
<keyword evidence="9" id="KW-0862">Zinc</keyword>
<evidence type="ECO:0000256" key="8">
    <source>
        <dbReference type="ARBA" id="ARBA00022763"/>
    </source>
</evidence>
<evidence type="ECO:0000256" key="13">
    <source>
        <dbReference type="ARBA" id="ARBA00023204"/>
    </source>
</evidence>
<comment type="cofactor">
    <cofactor evidence="1">
        <name>[4Fe-4S] cluster</name>
        <dbReference type="ChEBI" id="CHEBI:49883"/>
    </cofactor>
</comment>
<dbReference type="GO" id="GO:0042276">
    <property type="term" value="P:error-prone translesion synthesis"/>
    <property type="evidence" value="ECO:0007669"/>
    <property type="project" value="TreeGrafter"/>
</dbReference>
<dbReference type="EMBL" id="OC910076">
    <property type="protein sequence ID" value="CAD7651108.1"/>
    <property type="molecule type" value="Genomic_DNA"/>
</dbReference>
<gene>
    <name evidence="16" type="ORF">OSB1V03_LOCUS23188</name>
</gene>
<dbReference type="GO" id="GO:0003677">
    <property type="term" value="F:DNA binding"/>
    <property type="evidence" value="ECO:0007669"/>
    <property type="project" value="InterPro"/>
</dbReference>
<dbReference type="GO" id="GO:0005634">
    <property type="term" value="C:nucleus"/>
    <property type="evidence" value="ECO:0007669"/>
    <property type="project" value="TreeGrafter"/>
</dbReference>
<dbReference type="EC" id="2.7.7.7" evidence="3"/>
<organism evidence="16">
    <name type="scientific">Medioppia subpectinata</name>
    <dbReference type="NCBI Taxonomy" id="1979941"/>
    <lineage>
        <taxon>Eukaryota</taxon>
        <taxon>Metazoa</taxon>
        <taxon>Ecdysozoa</taxon>
        <taxon>Arthropoda</taxon>
        <taxon>Chelicerata</taxon>
        <taxon>Arachnida</taxon>
        <taxon>Acari</taxon>
        <taxon>Acariformes</taxon>
        <taxon>Sarcoptiformes</taxon>
        <taxon>Oribatida</taxon>
        <taxon>Brachypylina</taxon>
        <taxon>Oppioidea</taxon>
        <taxon>Oppiidae</taxon>
        <taxon>Medioppia</taxon>
    </lineage>
</organism>
<dbReference type="SUPFAM" id="SSF56672">
    <property type="entry name" value="DNA/RNA polymerases"/>
    <property type="match status" value="1"/>
</dbReference>
<keyword evidence="6" id="KW-0548">Nucleotidyltransferase</keyword>
<dbReference type="Gene3D" id="3.90.1600.10">
    <property type="entry name" value="Palm domain of DNA polymerase"/>
    <property type="match status" value="1"/>
</dbReference>
<dbReference type="GO" id="GO:0051536">
    <property type="term" value="F:iron-sulfur cluster binding"/>
    <property type="evidence" value="ECO:0007669"/>
    <property type="project" value="UniProtKB-KW"/>
</dbReference>
<dbReference type="Proteomes" id="UP000759131">
    <property type="component" value="Unassembled WGS sequence"/>
</dbReference>
<evidence type="ECO:0000313" key="16">
    <source>
        <dbReference type="EMBL" id="CAD7651108.1"/>
    </source>
</evidence>
<evidence type="ECO:0000256" key="10">
    <source>
        <dbReference type="ARBA" id="ARBA00022932"/>
    </source>
</evidence>
<keyword evidence="17" id="KW-1185">Reference proteome</keyword>
<evidence type="ECO:0000256" key="7">
    <source>
        <dbReference type="ARBA" id="ARBA00022723"/>
    </source>
</evidence>
<proteinExistence type="inferred from homology"/>
<evidence type="ECO:0000256" key="11">
    <source>
        <dbReference type="ARBA" id="ARBA00023004"/>
    </source>
</evidence>
<keyword evidence="11" id="KW-0408">Iron</keyword>
<dbReference type="InterPro" id="IPR006134">
    <property type="entry name" value="DNA-dir_DNA_pol_B_multi_dom"/>
</dbReference>
<dbReference type="GO" id="GO:0046872">
    <property type="term" value="F:metal ion binding"/>
    <property type="evidence" value="ECO:0007669"/>
    <property type="project" value="UniProtKB-KW"/>
</dbReference>
<feature type="domain" description="DNA-directed DNA polymerase family B multifunctional" evidence="15">
    <location>
        <begin position="1"/>
        <end position="152"/>
    </location>
</feature>